<sequence>MIQFSPKYRSKQVEILDSFELKGPEMEQMLIDLKIVNKLLGGQQVTINGVEKLLKGISKNESITIVDIGCGDGEMLRNIARFGANNNYNFNLIGVDGNEHIIKIAQSRSTAFQNIKFETKNIFSEGPIVPHYHIALCTLFLHHFKNEDITTILEKLSSQAKVGVVVNDLHRSRIAFWLFKLFSRIFIKSKIAKHDGLVSVARGFKRKELETLAETIAMGTSKIHWKWAFRWQWIVRNKNYKTGMRK</sequence>
<dbReference type="RefSeq" id="WP_115123637.1">
    <property type="nucleotide sequence ID" value="NZ_QRAO01000003.1"/>
</dbReference>
<comment type="caution">
    <text evidence="2">The sequence shown here is derived from an EMBL/GenBank/DDBJ whole genome shotgun (WGS) entry which is preliminary data.</text>
</comment>
<evidence type="ECO:0000313" key="3">
    <source>
        <dbReference type="Proteomes" id="UP000255317"/>
    </source>
</evidence>
<proteinExistence type="predicted"/>
<evidence type="ECO:0000259" key="1">
    <source>
        <dbReference type="Pfam" id="PF13649"/>
    </source>
</evidence>
<dbReference type="InterPro" id="IPR029063">
    <property type="entry name" value="SAM-dependent_MTases_sf"/>
</dbReference>
<name>A0A370QB12_9FLAO</name>
<dbReference type="OrthoDB" id="9800454at2"/>
<dbReference type="Gene3D" id="3.40.50.150">
    <property type="entry name" value="Vaccinia Virus protein VP39"/>
    <property type="match status" value="1"/>
</dbReference>
<dbReference type="AlphaFoldDB" id="A0A370QB12"/>
<dbReference type="InterPro" id="IPR041698">
    <property type="entry name" value="Methyltransf_25"/>
</dbReference>
<keyword evidence="3" id="KW-1185">Reference proteome</keyword>
<feature type="domain" description="Methyltransferase" evidence="1">
    <location>
        <begin position="65"/>
        <end position="158"/>
    </location>
</feature>
<reference evidence="2 3" key="1">
    <citation type="submission" date="2018-07" db="EMBL/GenBank/DDBJ databases">
        <title>Genomic Encyclopedia of Type Strains, Phase IV (KMG-IV): sequencing the most valuable type-strain genomes for metagenomic binning, comparative biology and taxonomic classification.</title>
        <authorList>
            <person name="Goeker M."/>
        </authorList>
    </citation>
    <scope>NUCLEOTIDE SEQUENCE [LARGE SCALE GENOMIC DNA]</scope>
    <source>
        <strain evidence="2 3">DSM 101478</strain>
    </source>
</reference>
<organism evidence="2 3">
    <name type="scientific">Marinirhabdus gelatinilytica</name>
    <dbReference type="NCBI Taxonomy" id="1703343"/>
    <lineage>
        <taxon>Bacteria</taxon>
        <taxon>Pseudomonadati</taxon>
        <taxon>Bacteroidota</taxon>
        <taxon>Flavobacteriia</taxon>
        <taxon>Flavobacteriales</taxon>
        <taxon>Flavobacteriaceae</taxon>
    </lineage>
</organism>
<dbReference type="SUPFAM" id="SSF53335">
    <property type="entry name" value="S-adenosyl-L-methionine-dependent methyltransferases"/>
    <property type="match status" value="1"/>
</dbReference>
<dbReference type="CDD" id="cd02440">
    <property type="entry name" value="AdoMet_MTases"/>
    <property type="match status" value="1"/>
</dbReference>
<gene>
    <name evidence="2" type="ORF">C8D94_10318</name>
</gene>
<protein>
    <recommendedName>
        <fullName evidence="1">Methyltransferase domain-containing protein</fullName>
    </recommendedName>
</protein>
<accession>A0A370QB12</accession>
<evidence type="ECO:0000313" key="2">
    <source>
        <dbReference type="EMBL" id="RDK85200.1"/>
    </source>
</evidence>
<dbReference type="EMBL" id="QRAO01000003">
    <property type="protein sequence ID" value="RDK85200.1"/>
    <property type="molecule type" value="Genomic_DNA"/>
</dbReference>
<dbReference type="Proteomes" id="UP000255317">
    <property type="component" value="Unassembled WGS sequence"/>
</dbReference>
<dbReference type="Pfam" id="PF13649">
    <property type="entry name" value="Methyltransf_25"/>
    <property type="match status" value="1"/>
</dbReference>